<evidence type="ECO:0000313" key="3">
    <source>
        <dbReference type="Proteomes" id="UP000663852"/>
    </source>
</evidence>
<dbReference type="PROSITE" id="PS50005">
    <property type="entry name" value="TPR"/>
    <property type="match status" value="1"/>
</dbReference>
<feature type="repeat" description="TPR" evidence="1">
    <location>
        <begin position="15"/>
        <end position="48"/>
    </location>
</feature>
<comment type="caution">
    <text evidence="2">The sequence shown here is derived from an EMBL/GenBank/DDBJ whole genome shotgun (WGS) entry which is preliminary data.</text>
</comment>
<dbReference type="Gene3D" id="1.25.40.10">
    <property type="entry name" value="Tetratricopeptide repeat domain"/>
    <property type="match status" value="1"/>
</dbReference>
<dbReference type="EMBL" id="CAJNOJ010000218">
    <property type="protein sequence ID" value="CAF1303343.1"/>
    <property type="molecule type" value="Genomic_DNA"/>
</dbReference>
<reference evidence="2" key="1">
    <citation type="submission" date="2021-02" db="EMBL/GenBank/DDBJ databases">
        <authorList>
            <person name="Nowell W R."/>
        </authorList>
    </citation>
    <scope>NUCLEOTIDE SEQUENCE</scope>
</reference>
<dbReference type="AlphaFoldDB" id="A0A815DUX6"/>
<dbReference type="Proteomes" id="UP000663852">
    <property type="component" value="Unassembled WGS sequence"/>
</dbReference>
<dbReference type="InterPro" id="IPR019734">
    <property type="entry name" value="TPR_rpt"/>
</dbReference>
<evidence type="ECO:0000256" key="1">
    <source>
        <dbReference type="PROSITE-ProRule" id="PRU00339"/>
    </source>
</evidence>
<keyword evidence="1" id="KW-0802">TPR repeat</keyword>
<accession>A0A815DUX6</accession>
<protein>
    <submittedName>
        <fullName evidence="2">Uncharacterized protein</fullName>
    </submittedName>
</protein>
<evidence type="ECO:0000313" key="2">
    <source>
        <dbReference type="EMBL" id="CAF1303343.1"/>
    </source>
</evidence>
<name>A0A815DUX6_ADIRI</name>
<dbReference type="InterPro" id="IPR011990">
    <property type="entry name" value="TPR-like_helical_dom_sf"/>
</dbReference>
<sequence length="152" mass="17957">MMMMKCYSPTSIQYATYYTSLADVYKVIEDYDNAIDNYINALNIRTQHFGIPHSLIISLCEEIVEIDFLLHRNYERQLKYQLMKHEHLLRDETEDVRHNHTTYHKEELGKSHAALTYIYIKMDQQQAVDLLQPIGKLDSSEICIIESIEVLK</sequence>
<organism evidence="2 3">
    <name type="scientific">Adineta ricciae</name>
    <name type="common">Rotifer</name>
    <dbReference type="NCBI Taxonomy" id="249248"/>
    <lineage>
        <taxon>Eukaryota</taxon>
        <taxon>Metazoa</taxon>
        <taxon>Spiralia</taxon>
        <taxon>Gnathifera</taxon>
        <taxon>Rotifera</taxon>
        <taxon>Eurotatoria</taxon>
        <taxon>Bdelloidea</taxon>
        <taxon>Adinetida</taxon>
        <taxon>Adinetidae</taxon>
        <taxon>Adineta</taxon>
    </lineage>
</organism>
<gene>
    <name evidence="2" type="ORF">EDS130_LOCUS30734</name>
</gene>
<proteinExistence type="predicted"/>